<dbReference type="EMBL" id="MT684598">
    <property type="protein sequence ID" value="QNN99331.1"/>
    <property type="molecule type" value="Genomic_DNA"/>
</dbReference>
<feature type="compositionally biased region" description="Low complexity" evidence="1">
    <location>
        <begin position="1"/>
        <end position="12"/>
    </location>
</feature>
<dbReference type="GeneID" id="77927554"/>
<reference evidence="2 3" key="1">
    <citation type="submission" date="2020-06" db="EMBL/GenBank/DDBJ databases">
        <authorList>
            <person name="Arora M.N."/>
            <person name="Dalling M.T."/>
            <person name="Dawson S.P.M."/>
            <person name="Elia S.N."/>
            <person name="Burke B."/>
            <person name="Shaffer C.D."/>
            <person name="Weston-Hafer K.A."/>
            <person name="Garlena R.A."/>
            <person name="Russell D.A."/>
            <person name="Pope W.H."/>
            <person name="Jacobs-Sera D."/>
            <person name="Hatfull G.F."/>
        </authorList>
    </citation>
    <scope>NUCLEOTIDE SEQUENCE [LARGE SCALE GENOMIC DNA]</scope>
</reference>
<feature type="compositionally biased region" description="Polar residues" evidence="1">
    <location>
        <begin position="24"/>
        <end position="41"/>
    </location>
</feature>
<name>A0A7G9UZ76_9CAUD</name>
<sequence>MAANTTATVRKTAAPRKRAAKTVSAPQTTVSTVEVDDPQNTAGWTFTRPVGAAEFVSTGKGPALDKLTPRALENLTELASEGNTDSARKYWIRRLATYGVTVPFVPVESTESE</sequence>
<gene>
    <name evidence="2" type="primary">259</name>
    <name evidence="2" type="ORF">SEA_FAUST_259</name>
</gene>
<proteinExistence type="predicted"/>
<accession>A0A7G9UZ76</accession>
<keyword evidence="3" id="KW-1185">Reference proteome</keyword>
<protein>
    <submittedName>
        <fullName evidence="2">Uncharacterized protein</fullName>
    </submittedName>
</protein>
<evidence type="ECO:0000256" key="1">
    <source>
        <dbReference type="SAM" id="MobiDB-lite"/>
    </source>
</evidence>
<organism evidence="2 3">
    <name type="scientific">Streptomyces phage Faust</name>
    <dbReference type="NCBI Taxonomy" id="2767565"/>
    <lineage>
        <taxon>Viruses</taxon>
        <taxon>Duplodnaviria</taxon>
        <taxon>Heunggongvirae</taxon>
        <taxon>Uroviricota</taxon>
        <taxon>Caudoviricetes</taxon>
        <taxon>Stanwilliamsviridae</taxon>
        <taxon>Loccivirinae</taxon>
        <taxon>Faustvirus</taxon>
        <taxon>Faustvirus faust</taxon>
    </lineage>
</organism>
<evidence type="ECO:0000313" key="3">
    <source>
        <dbReference type="Proteomes" id="UP000516151"/>
    </source>
</evidence>
<dbReference type="RefSeq" id="YP_010651838.1">
    <property type="nucleotide sequence ID" value="NC_070783.1"/>
</dbReference>
<feature type="region of interest" description="Disordered" evidence="1">
    <location>
        <begin position="1"/>
        <end position="41"/>
    </location>
</feature>
<evidence type="ECO:0000313" key="2">
    <source>
        <dbReference type="EMBL" id="QNN99331.1"/>
    </source>
</evidence>
<dbReference type="Proteomes" id="UP000516151">
    <property type="component" value="Segment"/>
</dbReference>
<dbReference type="KEGG" id="vg:77927554"/>